<dbReference type="KEGG" id="bok:DM82_4343"/>
<evidence type="ECO:0000313" key="1">
    <source>
        <dbReference type="EMBL" id="AIO69447.1"/>
    </source>
</evidence>
<dbReference type="Proteomes" id="UP000029424">
    <property type="component" value="Chromosome 2"/>
</dbReference>
<evidence type="ECO:0000313" key="2">
    <source>
        <dbReference type="Proteomes" id="UP000029424"/>
    </source>
</evidence>
<gene>
    <name evidence="1" type="ORF">DM82_4343</name>
</gene>
<dbReference type="AlphaFoldDB" id="A0AAI8FR12"/>
<accession>A0AAI8FR12</accession>
<reference evidence="1 2" key="1">
    <citation type="submission" date="2014-06" db="EMBL/GenBank/DDBJ databases">
        <authorList>
            <person name="Bishop-Lilly K.A."/>
            <person name="Broomall S.M."/>
            <person name="Chain P.S."/>
            <person name="Chertkov O."/>
            <person name="Coyne S.R."/>
            <person name="Daligault H.E."/>
            <person name="Davenport K.W."/>
            <person name="Erkkila T."/>
            <person name="Frey K.G."/>
            <person name="Gibbons H.S."/>
            <person name="Gu W."/>
            <person name="Jaissle J."/>
            <person name="Johnson S.L."/>
            <person name="Koroleva G.I."/>
            <person name="Ladner J.T."/>
            <person name="Lo C.-C."/>
            <person name="Minogue T.D."/>
            <person name="Munk C."/>
            <person name="Palacios G.F."/>
            <person name="Redden C.L."/>
            <person name="Rosenzweig C.N."/>
            <person name="Scholz M.B."/>
            <person name="Teshima H."/>
            <person name="Xu Y."/>
        </authorList>
    </citation>
    <scope>NUCLEOTIDE SEQUENCE [LARGE SCALE GENOMIC DNA]</scope>
    <source>
        <strain evidence="1 2">EO147</strain>
    </source>
</reference>
<dbReference type="EMBL" id="CP008727">
    <property type="protein sequence ID" value="AIO69447.1"/>
    <property type="molecule type" value="Genomic_DNA"/>
</dbReference>
<name>A0AAI8FR12_9BURK</name>
<proteinExistence type="predicted"/>
<organism evidence="1 2">
    <name type="scientific">Burkholderia oklahomensis</name>
    <dbReference type="NCBI Taxonomy" id="342113"/>
    <lineage>
        <taxon>Bacteria</taxon>
        <taxon>Pseudomonadati</taxon>
        <taxon>Pseudomonadota</taxon>
        <taxon>Betaproteobacteria</taxon>
        <taxon>Burkholderiales</taxon>
        <taxon>Burkholderiaceae</taxon>
        <taxon>Burkholderia</taxon>
        <taxon>pseudomallei group</taxon>
    </lineage>
</organism>
<protein>
    <submittedName>
        <fullName evidence="1">Uncharacterized protein</fullName>
    </submittedName>
</protein>
<sequence length="60" mass="6871">MRRYRDVLVQPGCSLDQALEAGDYARASRIYEECETTFSRHYPNFTAYPAADKAHLKESA</sequence>
<keyword evidence="2" id="KW-1185">Reference proteome</keyword>